<dbReference type="PANTHER" id="PTHR12411">
    <property type="entry name" value="CYSTEINE PROTEASE FAMILY C1-RELATED"/>
    <property type="match status" value="1"/>
</dbReference>
<dbReference type="SUPFAM" id="SSF54001">
    <property type="entry name" value="Cysteine proteinases"/>
    <property type="match status" value="1"/>
</dbReference>
<reference evidence="4 5" key="1">
    <citation type="submission" date="2019-12" db="EMBL/GenBank/DDBJ databases">
        <title>Deinococcus sp. HMF7620 Genome sequencing and assembly.</title>
        <authorList>
            <person name="Kang H."/>
            <person name="Kim H."/>
            <person name="Joh K."/>
        </authorList>
    </citation>
    <scope>NUCLEOTIDE SEQUENCE [LARGE SCALE GENOMIC DNA]</scope>
    <source>
        <strain evidence="4 5">HMF7620</strain>
    </source>
</reference>
<dbReference type="Pfam" id="PF00112">
    <property type="entry name" value="Peptidase_C1"/>
    <property type="match status" value="1"/>
</dbReference>
<comment type="caution">
    <text evidence="4">The sequence shown here is derived from an EMBL/GenBank/DDBJ whole genome shotgun (WGS) entry which is preliminary data.</text>
</comment>
<proteinExistence type="inferred from homology"/>
<accession>A0A7C9HSP0</accession>
<dbReference type="EMBL" id="WQLB01000018">
    <property type="protein sequence ID" value="MVN87773.1"/>
    <property type="molecule type" value="Genomic_DNA"/>
</dbReference>
<dbReference type="AlphaFoldDB" id="A0A7C9HSP0"/>
<evidence type="ECO:0000259" key="3">
    <source>
        <dbReference type="Pfam" id="PF00112"/>
    </source>
</evidence>
<evidence type="ECO:0000313" key="4">
    <source>
        <dbReference type="EMBL" id="MVN87773.1"/>
    </source>
</evidence>
<dbReference type="InterPro" id="IPR013128">
    <property type="entry name" value="Peptidase_C1A"/>
</dbReference>
<name>A0A7C9HSP0_9DEIO</name>
<feature type="region of interest" description="Disordered" evidence="2">
    <location>
        <begin position="1"/>
        <end position="78"/>
    </location>
</feature>
<protein>
    <recommendedName>
        <fullName evidence="3">Peptidase C1A papain C-terminal domain-containing protein</fullName>
    </recommendedName>
</protein>
<dbReference type="InterPro" id="IPR038765">
    <property type="entry name" value="Papain-like_cys_pep_sf"/>
</dbReference>
<keyword evidence="5" id="KW-1185">Reference proteome</keyword>
<dbReference type="Gene3D" id="3.90.70.10">
    <property type="entry name" value="Cysteine proteinases"/>
    <property type="match status" value="1"/>
</dbReference>
<comment type="similarity">
    <text evidence="1">Belongs to the peptidase C1 family.</text>
</comment>
<dbReference type="GO" id="GO:0006508">
    <property type="term" value="P:proteolysis"/>
    <property type="evidence" value="ECO:0007669"/>
    <property type="project" value="InterPro"/>
</dbReference>
<evidence type="ECO:0000313" key="5">
    <source>
        <dbReference type="Proteomes" id="UP000483286"/>
    </source>
</evidence>
<sequence>MQRGHASTIAQAAAGAHRAGPGGHGRSQSDHGPVTPGMMNCWHGQGVRPAEPGEQRPRNASSALLTPRPLSEQETDMTTSARRTATLLALSAALLGTAHAQNTVNLSGLQLQPIKIANLDLNVLRVAPNVFQQTLQAPNALQVNLSDLPARIQARDAEVTRSLNVTRSLAASSDLRADVARAALSLPRGLTVPVNVRLRTGEDKEVLLFGQDTVAVNVAQAEADAGRNRAAVLQSFGLNEQNPVPREFLSADTLSSVNIAANINIKAPLLAPMTLTNTPPKPSQPGQELGDGFVNNPSDGACRFTPTNALFNQMRGNAINQITTIKDQGRRGTCMAFAYVSALETMIARRTKTPFNLSEQYAYYWLRGDDGVLGDGAGWGDFNDAIAKARMIPTEVRWKYNPSRSRTRVPANNDQPITAFKNSCTNYANQACSDTTAQAQLVCQSGTNNCAWKPEWDIAPNAAFNFRPTQGNEVWVSLGGMNLGNADATRAYRRAMLRQMIDRGDQLILGFTVDRAFDSIGANGLPNTALMGQSPRGGHAIHVVGYVNTGNQTYNVKIGGLVNAKMTLPTGYFVIKNSWSCGFGDGGYAYLPDNFMDQEVYGVYNLRANAVASDMAGF</sequence>
<evidence type="ECO:0000256" key="1">
    <source>
        <dbReference type="ARBA" id="ARBA00008455"/>
    </source>
</evidence>
<dbReference type="Proteomes" id="UP000483286">
    <property type="component" value="Unassembled WGS sequence"/>
</dbReference>
<dbReference type="GO" id="GO:0008234">
    <property type="term" value="F:cysteine-type peptidase activity"/>
    <property type="evidence" value="ECO:0007669"/>
    <property type="project" value="InterPro"/>
</dbReference>
<dbReference type="InterPro" id="IPR000668">
    <property type="entry name" value="Peptidase_C1A_C"/>
</dbReference>
<evidence type="ECO:0000256" key="2">
    <source>
        <dbReference type="SAM" id="MobiDB-lite"/>
    </source>
</evidence>
<gene>
    <name evidence="4" type="ORF">GO986_13500</name>
</gene>
<dbReference type="CDD" id="cd02619">
    <property type="entry name" value="Peptidase_C1"/>
    <property type="match status" value="1"/>
</dbReference>
<feature type="domain" description="Peptidase C1A papain C-terminal" evidence="3">
    <location>
        <begin position="321"/>
        <end position="404"/>
    </location>
</feature>
<organism evidence="4 5">
    <name type="scientific">Deinococcus arboris</name>
    <dbReference type="NCBI Taxonomy" id="2682977"/>
    <lineage>
        <taxon>Bacteria</taxon>
        <taxon>Thermotogati</taxon>
        <taxon>Deinococcota</taxon>
        <taxon>Deinococci</taxon>
        <taxon>Deinococcales</taxon>
        <taxon>Deinococcaceae</taxon>
        <taxon>Deinococcus</taxon>
    </lineage>
</organism>